<dbReference type="InterPro" id="IPR011658">
    <property type="entry name" value="PA14_dom"/>
</dbReference>
<dbReference type="SMART" id="SM00758">
    <property type="entry name" value="PA14"/>
    <property type="match status" value="1"/>
</dbReference>
<dbReference type="SUPFAM" id="SSF56988">
    <property type="entry name" value="Anthrax protective antigen"/>
    <property type="match status" value="1"/>
</dbReference>
<dbReference type="Gene3D" id="3.30.379.10">
    <property type="entry name" value="Chitobiase/beta-hexosaminidase domain 2-like"/>
    <property type="match status" value="1"/>
</dbReference>
<comment type="catalytic activity">
    <reaction evidence="1">
        <text>Hydrolysis of terminal non-reducing N-acetyl-D-hexosamine residues in N-acetyl-beta-D-hexosaminides.</text>
        <dbReference type="EC" id="3.2.1.52"/>
    </reaction>
</comment>
<sequence length="770" mass="88934">MKLKIVLIIFILMSCKKHDTSSTKPEISQINVLPKPQNIEIGEGYFYFNNQTSFVVKDESAQKILDFFSEKIKITSGYTLKPATTNNHDNIIELITDNNLSFGEEEYNLSVTSHKITIKAKTGQGLFYGMQTLFQVIPLYSSAFTKDNTYKIPAVTIQDAPQLKWRGFHLDVSRHFFSTGFIKKQLDILSIFKINKFHWHLTDDQGWRIEIKKYPELVSTGSVRKENDGSLYKGHYTQEEIKEVVNYAKERYIDVIPEFDVPGHVMAVLAAYPELSCESRKYEVRNLWGVESAILCPGKETTYEFIDNVVKELSQLFPYQYFHMGGDEVPKVQWENSAQCQNLKNKKGLKNNEELQGYFMKRVEKILAKYNKKMIGWDEVMDGGVTRATTIMSWQGEEAGIKAANNGHDVIMTPSKYVYLNFYQGDYKAEPLAFGGYITLKDAYTYNPVPHTIKEENRKHILGLQGNMWSEYTYKGKTIEYLLYPRILALAETGWTKTQNKNFNDFLNRLTHIYPILDKYNVNYHIPLPEGPTANRIVFTDSVKVSFTTTRPVKMVYTTDGTTPAATAKVYKDTLIFHKDTNLKIASVLETGKMSKVRNIQLVKESYLNPVETPQLQNGLKMRTLKGYYKNIADVDTIRSVKTSYIKKIEDVNTAYHWGHEVNTENFKAVFLDGYIKIPQDGIYYFSSTVDKLWIGNKLIINYKDTLKKHPKENSVALKKGIHKLKIIYLNNLGKGWATDWNPVEIKYRKSTEKEYKLVNEHMIFINKDH</sequence>
<dbReference type="SUPFAM" id="SSF51445">
    <property type="entry name" value="(Trans)glycosidases"/>
    <property type="match status" value="1"/>
</dbReference>
<dbReference type="InterPro" id="IPR025705">
    <property type="entry name" value="Beta_hexosaminidase_sua/sub"/>
</dbReference>
<reference evidence="8" key="1">
    <citation type="submission" date="2022-03" db="EMBL/GenBank/DDBJ databases">
        <title>Description of Abyssus ytuae gen. nov., sp. nov., a novel member of the family Flavobacteriaceae isolated from the sediment of Mariana Trench.</title>
        <authorList>
            <person name="Zhang J."/>
            <person name="Xu X."/>
        </authorList>
    </citation>
    <scope>NUCLEOTIDE SEQUENCE</scope>
    <source>
        <strain evidence="8">MT3330</strain>
    </source>
</reference>
<name>A0A9E6ZLH7_9FLAO</name>
<dbReference type="KEGG" id="fbm:MQE35_13795"/>
<proteinExistence type="inferred from homology"/>
<evidence type="ECO:0000256" key="1">
    <source>
        <dbReference type="ARBA" id="ARBA00001231"/>
    </source>
</evidence>
<evidence type="ECO:0000256" key="3">
    <source>
        <dbReference type="ARBA" id="ARBA00012663"/>
    </source>
</evidence>
<dbReference type="GO" id="GO:0030203">
    <property type="term" value="P:glycosaminoglycan metabolic process"/>
    <property type="evidence" value="ECO:0007669"/>
    <property type="project" value="TreeGrafter"/>
</dbReference>
<dbReference type="CDD" id="cd06563">
    <property type="entry name" value="GH20_chitobiase-like"/>
    <property type="match status" value="1"/>
</dbReference>
<evidence type="ECO:0000313" key="9">
    <source>
        <dbReference type="Proteomes" id="UP000831290"/>
    </source>
</evidence>
<dbReference type="EC" id="3.2.1.52" evidence="3"/>
<protein>
    <recommendedName>
        <fullName evidence="3">beta-N-acetylhexosaminidase</fullName>
        <ecNumber evidence="3">3.2.1.52</ecNumber>
    </recommendedName>
</protein>
<dbReference type="PRINTS" id="PR00738">
    <property type="entry name" value="GLHYDRLASE20"/>
</dbReference>
<dbReference type="Pfam" id="PF00728">
    <property type="entry name" value="Glyco_hydro_20"/>
    <property type="match status" value="1"/>
</dbReference>
<comment type="similarity">
    <text evidence="2">Belongs to the glycosyl hydrolase 20 family.</text>
</comment>
<accession>A0A9E6ZLH7</accession>
<dbReference type="Pfam" id="PF02838">
    <property type="entry name" value="Glyco_hydro_20b"/>
    <property type="match status" value="1"/>
</dbReference>
<feature type="domain" description="PA14" evidence="7">
    <location>
        <begin position="616"/>
        <end position="754"/>
    </location>
</feature>
<gene>
    <name evidence="8" type="ORF">MQE35_13795</name>
</gene>
<keyword evidence="5" id="KW-0326">Glycosidase</keyword>
<evidence type="ECO:0000259" key="7">
    <source>
        <dbReference type="SMART" id="SM00758"/>
    </source>
</evidence>
<dbReference type="InterPro" id="IPR017853">
    <property type="entry name" value="GH"/>
</dbReference>
<evidence type="ECO:0000256" key="5">
    <source>
        <dbReference type="ARBA" id="ARBA00023295"/>
    </source>
</evidence>
<dbReference type="GO" id="GO:0005975">
    <property type="term" value="P:carbohydrate metabolic process"/>
    <property type="evidence" value="ECO:0007669"/>
    <property type="project" value="InterPro"/>
</dbReference>
<dbReference type="GO" id="GO:0004563">
    <property type="term" value="F:beta-N-acetylhexosaminidase activity"/>
    <property type="evidence" value="ECO:0007669"/>
    <property type="project" value="UniProtKB-EC"/>
</dbReference>
<dbReference type="PANTHER" id="PTHR22600">
    <property type="entry name" value="BETA-HEXOSAMINIDASE"/>
    <property type="match status" value="1"/>
</dbReference>
<keyword evidence="9" id="KW-1185">Reference proteome</keyword>
<feature type="active site" description="Proton donor" evidence="6">
    <location>
        <position position="328"/>
    </location>
</feature>
<organism evidence="8 9">
    <name type="scientific">Abyssalbus ytuae</name>
    <dbReference type="NCBI Taxonomy" id="2926907"/>
    <lineage>
        <taxon>Bacteria</taxon>
        <taxon>Pseudomonadati</taxon>
        <taxon>Bacteroidota</taxon>
        <taxon>Flavobacteriia</taxon>
        <taxon>Flavobacteriales</taxon>
        <taxon>Flavobacteriaceae</taxon>
        <taxon>Abyssalbus</taxon>
    </lineage>
</organism>
<dbReference type="InterPro" id="IPR059177">
    <property type="entry name" value="GH29D-like_dom"/>
</dbReference>
<evidence type="ECO:0000313" key="8">
    <source>
        <dbReference type="EMBL" id="UOB16804.1"/>
    </source>
</evidence>
<dbReference type="EMBL" id="CP094358">
    <property type="protein sequence ID" value="UOB16804.1"/>
    <property type="molecule type" value="Genomic_DNA"/>
</dbReference>
<dbReference type="Gene3D" id="3.20.20.80">
    <property type="entry name" value="Glycosidases"/>
    <property type="match status" value="1"/>
</dbReference>
<dbReference type="Gene3D" id="3.90.182.10">
    <property type="entry name" value="Toxin - Anthrax Protective Antigen,domain 1"/>
    <property type="match status" value="1"/>
</dbReference>
<dbReference type="RefSeq" id="WP_255842042.1">
    <property type="nucleotide sequence ID" value="NZ_CP094358.1"/>
</dbReference>
<dbReference type="InterPro" id="IPR015882">
    <property type="entry name" value="HEX_bac_N"/>
</dbReference>
<dbReference type="AlphaFoldDB" id="A0A9E6ZLH7"/>
<dbReference type="PROSITE" id="PS51257">
    <property type="entry name" value="PROKAR_LIPOPROTEIN"/>
    <property type="match status" value="1"/>
</dbReference>
<dbReference type="Proteomes" id="UP000831290">
    <property type="component" value="Chromosome"/>
</dbReference>
<evidence type="ECO:0000256" key="6">
    <source>
        <dbReference type="PIRSR" id="PIRSR625705-1"/>
    </source>
</evidence>
<dbReference type="InterPro" id="IPR029018">
    <property type="entry name" value="Hex-like_dom2"/>
</dbReference>
<dbReference type="Pfam" id="PF13290">
    <property type="entry name" value="CHB_HEX_C_1"/>
    <property type="match status" value="1"/>
</dbReference>
<dbReference type="Pfam" id="PF07691">
    <property type="entry name" value="PA14"/>
    <property type="match status" value="1"/>
</dbReference>
<evidence type="ECO:0000256" key="2">
    <source>
        <dbReference type="ARBA" id="ARBA00006285"/>
    </source>
</evidence>
<dbReference type="GO" id="GO:0016020">
    <property type="term" value="C:membrane"/>
    <property type="evidence" value="ECO:0007669"/>
    <property type="project" value="TreeGrafter"/>
</dbReference>
<evidence type="ECO:0000256" key="4">
    <source>
        <dbReference type="ARBA" id="ARBA00022801"/>
    </source>
</evidence>
<dbReference type="SUPFAM" id="SSF55545">
    <property type="entry name" value="beta-N-acetylhexosaminidase-like domain"/>
    <property type="match status" value="1"/>
</dbReference>
<dbReference type="InterPro" id="IPR015883">
    <property type="entry name" value="Glyco_hydro_20_cat"/>
</dbReference>
<keyword evidence="4" id="KW-0378">Hydrolase</keyword>
<dbReference type="PANTHER" id="PTHR22600:SF57">
    <property type="entry name" value="BETA-N-ACETYLHEXOSAMINIDASE"/>
    <property type="match status" value="1"/>
</dbReference>